<reference evidence="1" key="3">
    <citation type="submission" date="2023-12" db="EMBL/GenBank/DDBJ databases">
        <authorList>
            <person name="Sun Q."/>
            <person name="Inoue M."/>
        </authorList>
    </citation>
    <scope>NUCLEOTIDE SEQUENCE</scope>
    <source>
        <strain evidence="1">JCM 10667</strain>
    </source>
</reference>
<protein>
    <recommendedName>
        <fullName evidence="5">Lipoprotein</fullName>
    </recommendedName>
</protein>
<evidence type="ECO:0000313" key="4">
    <source>
        <dbReference type="Proteomes" id="UP001501427"/>
    </source>
</evidence>
<dbReference type="Proteomes" id="UP001501427">
    <property type="component" value="Unassembled WGS sequence"/>
</dbReference>
<accession>A0A7W7ICZ3</accession>
<dbReference type="EMBL" id="BAAAHD010000025">
    <property type="protein sequence ID" value="GAA0566091.1"/>
    <property type="molecule type" value="Genomic_DNA"/>
</dbReference>
<reference evidence="2 3" key="2">
    <citation type="submission" date="2020-08" db="EMBL/GenBank/DDBJ databases">
        <title>Sequencing the genomes of 1000 actinobacteria strains.</title>
        <authorList>
            <person name="Klenk H.-P."/>
        </authorList>
    </citation>
    <scope>NUCLEOTIDE SEQUENCE [LARGE SCALE GENOMIC DNA]</scope>
    <source>
        <strain evidence="2 3">DSM 44772</strain>
    </source>
</reference>
<evidence type="ECO:0008006" key="5">
    <source>
        <dbReference type="Google" id="ProtNLM"/>
    </source>
</evidence>
<dbReference type="EMBL" id="JACHMV010000001">
    <property type="protein sequence ID" value="MBB4774805.1"/>
    <property type="molecule type" value="Genomic_DNA"/>
</dbReference>
<evidence type="ECO:0000313" key="1">
    <source>
        <dbReference type="EMBL" id="GAA0566091.1"/>
    </source>
</evidence>
<reference evidence="1 4" key="1">
    <citation type="journal article" date="2019" name="Int. J. Syst. Evol. Microbiol.">
        <title>The Global Catalogue of Microorganisms (GCM) 10K type strain sequencing project: providing services to taxonomists for standard genome sequencing and annotation.</title>
        <authorList>
            <consortium name="The Broad Institute Genomics Platform"/>
            <consortium name="The Broad Institute Genome Sequencing Center for Infectious Disease"/>
            <person name="Wu L."/>
            <person name="Ma J."/>
        </authorList>
    </citation>
    <scope>NUCLEOTIDE SEQUENCE [LARGE SCALE GENOMIC DNA]</scope>
    <source>
        <strain evidence="1 4">JCM 10667</strain>
    </source>
</reference>
<dbReference type="AlphaFoldDB" id="A0A7W7ICZ3"/>
<gene>
    <name evidence="2" type="ORF">F4557_003223</name>
    <name evidence="1" type="ORF">GCM10009546_30510</name>
</gene>
<comment type="caution">
    <text evidence="2">The sequence shown here is derived from an EMBL/GenBank/DDBJ whole genome shotgun (WGS) entry which is preliminary data.</text>
</comment>
<dbReference type="Gene3D" id="2.50.20.20">
    <property type="match status" value="1"/>
</dbReference>
<organism evidence="2 3">
    <name type="scientific">Actinomadura livida</name>
    <dbReference type="NCBI Taxonomy" id="79909"/>
    <lineage>
        <taxon>Bacteria</taxon>
        <taxon>Bacillati</taxon>
        <taxon>Actinomycetota</taxon>
        <taxon>Actinomycetes</taxon>
        <taxon>Streptosporangiales</taxon>
        <taxon>Thermomonosporaceae</taxon>
        <taxon>Actinomadura</taxon>
    </lineage>
</organism>
<name>A0A7W7ICZ3_9ACTN</name>
<evidence type="ECO:0000313" key="3">
    <source>
        <dbReference type="Proteomes" id="UP000549343"/>
    </source>
</evidence>
<evidence type="ECO:0000313" key="2">
    <source>
        <dbReference type="EMBL" id="MBB4774805.1"/>
    </source>
</evidence>
<proteinExistence type="predicted"/>
<sequence length="271" mass="30053">MNRRPVCAVLGALAVVLPGCGQDASKDPRQEAHRHLEKAISGLEQPHRADVEVRVFVNGMGFPPIRMNAEMRGTQRSDPGQHATDLDLRSVTTTVERQYSEDLVRDGAVRVIVLGGRTYVRNSLQSAEWRTLTGPARMVGNRGLDPAGTGAMLRTSMVAAMFRNKGQSAGTPVPTTTSGVTMRRYWISCTVDDCLKDDPDIRDLARKVYPREAVIQMRLFIDDEDRPRLLEVESEFPLGNKDMTRGVLLRFKAKLALHDHGKPQQITAPAQ</sequence>
<dbReference type="Proteomes" id="UP000549343">
    <property type="component" value="Unassembled WGS sequence"/>
</dbReference>
<keyword evidence="4" id="KW-1185">Reference proteome</keyword>